<dbReference type="EMBL" id="FMJD01000010">
    <property type="protein sequence ID" value="SCM78159.1"/>
    <property type="molecule type" value="Genomic_DNA"/>
</dbReference>
<dbReference type="RefSeq" id="WP_288197913.1">
    <property type="nucleotide sequence ID" value="NZ_LT608334.1"/>
</dbReference>
<feature type="chain" id="PRO_5013392847" evidence="1">
    <location>
        <begin position="22"/>
        <end position="141"/>
    </location>
</feature>
<proteinExistence type="predicted"/>
<protein>
    <submittedName>
        <fullName evidence="2">Uncharacterized protein</fullName>
    </submittedName>
</protein>
<sequence>MRALLIALVLMVSTGNPPAAAADGVPAYADLLADCAASSDTACPGQQKALAAQWPKALAGSVPSLRNFAFCLADGCYGAFKVDPVRACALRIVVAAIGDRPIPAEDRDNFDHDCSRLGADDQQTAKLTARDLVRAIRQAAR</sequence>
<dbReference type="AlphaFoldDB" id="A0A212LLA1"/>
<reference evidence="2" key="1">
    <citation type="submission" date="2016-08" db="EMBL/GenBank/DDBJ databases">
        <authorList>
            <person name="Seilhamer J.J."/>
        </authorList>
    </citation>
    <scope>NUCLEOTIDE SEQUENCE</scope>
    <source>
        <strain evidence="2">86</strain>
    </source>
</reference>
<keyword evidence="1" id="KW-0732">Signal</keyword>
<name>A0A212LLA1_9HYPH</name>
<evidence type="ECO:0000256" key="1">
    <source>
        <dbReference type="SAM" id="SignalP"/>
    </source>
</evidence>
<accession>A0A212LLA1</accession>
<evidence type="ECO:0000313" key="2">
    <source>
        <dbReference type="EMBL" id="SCM78159.1"/>
    </source>
</evidence>
<feature type="signal peptide" evidence="1">
    <location>
        <begin position="1"/>
        <end position="21"/>
    </location>
</feature>
<gene>
    <name evidence="2" type="ORF">KL86PLE_60480</name>
</gene>
<organism evidence="2">
    <name type="scientific">uncultured Pleomorphomonas sp</name>
    <dbReference type="NCBI Taxonomy" id="442121"/>
    <lineage>
        <taxon>Bacteria</taxon>
        <taxon>Pseudomonadati</taxon>
        <taxon>Pseudomonadota</taxon>
        <taxon>Alphaproteobacteria</taxon>
        <taxon>Hyphomicrobiales</taxon>
        <taxon>Pleomorphomonadaceae</taxon>
        <taxon>Pleomorphomonas</taxon>
        <taxon>environmental samples</taxon>
    </lineage>
</organism>